<dbReference type="InterPro" id="IPR029068">
    <property type="entry name" value="Glyas_Bleomycin-R_OHBP_Dase"/>
</dbReference>
<dbReference type="RefSeq" id="WP_382366865.1">
    <property type="nucleotide sequence ID" value="NZ_JBHRZI010000001.1"/>
</dbReference>
<dbReference type="EMBL" id="JBHRZI010000001">
    <property type="protein sequence ID" value="MFC3889841.1"/>
    <property type="molecule type" value="Genomic_DNA"/>
</dbReference>
<evidence type="ECO:0000313" key="2">
    <source>
        <dbReference type="EMBL" id="MFC3889841.1"/>
    </source>
</evidence>
<organism evidence="2 3">
    <name type="scientific">Lentzea rhizosphaerae</name>
    <dbReference type="NCBI Taxonomy" id="2041025"/>
    <lineage>
        <taxon>Bacteria</taxon>
        <taxon>Bacillati</taxon>
        <taxon>Actinomycetota</taxon>
        <taxon>Actinomycetes</taxon>
        <taxon>Pseudonocardiales</taxon>
        <taxon>Pseudonocardiaceae</taxon>
        <taxon>Lentzea</taxon>
    </lineage>
</organism>
<feature type="domain" description="Glyoxalase-like" evidence="1">
    <location>
        <begin position="2"/>
        <end position="175"/>
    </location>
</feature>
<name>A0ABV8BHI5_9PSEU</name>
<dbReference type="InterPro" id="IPR025870">
    <property type="entry name" value="Glyoxalase-like_dom"/>
</dbReference>
<reference evidence="3" key="1">
    <citation type="journal article" date="2019" name="Int. J. Syst. Evol. Microbiol.">
        <title>The Global Catalogue of Microorganisms (GCM) 10K type strain sequencing project: providing services to taxonomists for standard genome sequencing and annotation.</title>
        <authorList>
            <consortium name="The Broad Institute Genomics Platform"/>
            <consortium name="The Broad Institute Genome Sequencing Center for Infectious Disease"/>
            <person name="Wu L."/>
            <person name="Ma J."/>
        </authorList>
    </citation>
    <scope>NUCLEOTIDE SEQUENCE [LARGE SCALE GENOMIC DNA]</scope>
    <source>
        <strain evidence="3">CGMCC 4.7405</strain>
    </source>
</reference>
<comment type="caution">
    <text evidence="2">The sequence shown here is derived from an EMBL/GenBank/DDBJ whole genome shotgun (WGS) entry which is preliminary data.</text>
</comment>
<dbReference type="Gene3D" id="3.10.180.10">
    <property type="entry name" value="2,3-Dihydroxybiphenyl 1,2-Dioxygenase, domain 1"/>
    <property type="match status" value="1"/>
</dbReference>
<dbReference type="SUPFAM" id="SSF54593">
    <property type="entry name" value="Glyoxalase/Bleomycin resistance protein/Dihydroxybiphenyl dioxygenase"/>
    <property type="match status" value="1"/>
</dbReference>
<evidence type="ECO:0000259" key="1">
    <source>
        <dbReference type="Pfam" id="PF13468"/>
    </source>
</evidence>
<dbReference type="PANTHER" id="PTHR40265:SF1">
    <property type="entry name" value="GLYOXALASE-LIKE DOMAIN-CONTAINING PROTEIN"/>
    <property type="match status" value="1"/>
</dbReference>
<dbReference type="PANTHER" id="PTHR40265">
    <property type="entry name" value="BLL2707 PROTEIN"/>
    <property type="match status" value="1"/>
</dbReference>
<dbReference type="Pfam" id="PF13468">
    <property type="entry name" value="Glyoxalase_3"/>
    <property type="match status" value="1"/>
</dbReference>
<protein>
    <submittedName>
        <fullName evidence="2">VOC family protein</fullName>
    </submittedName>
</protein>
<accession>A0ABV8BHI5</accession>
<dbReference type="Proteomes" id="UP001595690">
    <property type="component" value="Unassembled WGS sequence"/>
</dbReference>
<evidence type="ECO:0000313" key="3">
    <source>
        <dbReference type="Proteomes" id="UP001595690"/>
    </source>
</evidence>
<keyword evidence="3" id="KW-1185">Reference proteome</keyword>
<sequence>MIDHLVYAAPELDAAVDEIEQRFGVRAAGGGQHLGLGTHNRLLALGKRTYLEIIAPDPGQPEPDLPRPFGVDGVTTPGLVGWAITCDDIDQARTAAATAGFDPGAVIDGQRRTASGDVLRWRLTSNALTGGVVPFLISWGDTPSPAISAPPGLVLESVHVEHPEPALITSCLHALGASVEVRSAPEPALVAVISGHELR</sequence>
<proteinExistence type="predicted"/>
<gene>
    <name evidence="2" type="ORF">ACFOWZ_00030</name>
</gene>